<evidence type="ECO:0000313" key="1">
    <source>
        <dbReference type="EMBL" id="RAY11942.1"/>
    </source>
</evidence>
<sequence length="82" mass="9075">MAEARRYHLAALAREVEVRGLRWRLAGAEESVLRVVNPHTRRQAMVLASLVGDGWCYLWPGGGMGDARDPSYAADQIARLLA</sequence>
<accession>A0A365GYQ1</accession>
<dbReference type="AlphaFoldDB" id="A0A365GYQ1"/>
<organism evidence="1 2">
    <name type="scientific">Actinomadura craniellae</name>
    <dbReference type="NCBI Taxonomy" id="2231787"/>
    <lineage>
        <taxon>Bacteria</taxon>
        <taxon>Bacillati</taxon>
        <taxon>Actinomycetota</taxon>
        <taxon>Actinomycetes</taxon>
        <taxon>Streptosporangiales</taxon>
        <taxon>Thermomonosporaceae</taxon>
        <taxon>Actinomadura</taxon>
    </lineage>
</organism>
<dbReference type="EMBL" id="QLYX01000016">
    <property type="protein sequence ID" value="RAY11942.1"/>
    <property type="molecule type" value="Genomic_DNA"/>
</dbReference>
<comment type="caution">
    <text evidence="1">The sequence shown here is derived from an EMBL/GenBank/DDBJ whole genome shotgun (WGS) entry which is preliminary data.</text>
</comment>
<dbReference type="Proteomes" id="UP000251891">
    <property type="component" value="Unassembled WGS sequence"/>
</dbReference>
<evidence type="ECO:0000313" key="2">
    <source>
        <dbReference type="Proteomes" id="UP000251891"/>
    </source>
</evidence>
<name>A0A365GYQ1_9ACTN</name>
<dbReference type="OrthoDB" id="3541623at2"/>
<reference evidence="1 2" key="1">
    <citation type="submission" date="2018-06" db="EMBL/GenBank/DDBJ databases">
        <title>Actinomadura craniellae sp. nov. isolated from marine sponge Craniella sp.</title>
        <authorList>
            <person name="Li L."/>
            <person name="Xu Q.H."/>
            <person name="Lin H.W."/>
            <person name="Lu Y.H."/>
        </authorList>
    </citation>
    <scope>NUCLEOTIDE SEQUENCE [LARGE SCALE GENOMIC DNA]</scope>
    <source>
        <strain evidence="1 2">LHW63021</strain>
    </source>
</reference>
<proteinExistence type="predicted"/>
<keyword evidence="2" id="KW-1185">Reference proteome</keyword>
<protein>
    <submittedName>
        <fullName evidence="1">Uncharacterized protein</fullName>
    </submittedName>
</protein>
<gene>
    <name evidence="1" type="ORF">DPM19_28105</name>
</gene>